<accession>A0A8H3QSB2</accession>
<organism evidence="1 2">
    <name type="scientific">Rhizophagus clarus</name>
    <dbReference type="NCBI Taxonomy" id="94130"/>
    <lineage>
        <taxon>Eukaryota</taxon>
        <taxon>Fungi</taxon>
        <taxon>Fungi incertae sedis</taxon>
        <taxon>Mucoromycota</taxon>
        <taxon>Glomeromycotina</taxon>
        <taxon>Glomeromycetes</taxon>
        <taxon>Glomerales</taxon>
        <taxon>Glomeraceae</taxon>
        <taxon>Rhizophagus</taxon>
    </lineage>
</organism>
<dbReference type="EMBL" id="BLAL01000193">
    <property type="protein sequence ID" value="GES90036.1"/>
    <property type="molecule type" value="Genomic_DNA"/>
</dbReference>
<evidence type="ECO:0000313" key="2">
    <source>
        <dbReference type="Proteomes" id="UP000615446"/>
    </source>
</evidence>
<proteinExistence type="predicted"/>
<sequence>MLLYETNMNAGVAEHQRCGACNQTIKQNMKAYKITHVPDQQELKGVTPDAIPYPRSNDLLAKYQEEIAQLQVVAKEKRNGTHDVSQNKSIDELADWLAGPVKGSKPKESEEILPTTFDEWADKQEWLGKENPERHEDGSIWWFSRRIPKLAPKKVKNEDGFEYWHLAREAYKPHITNNYAKRIRDLMDDDEEYVIGVASDWRTGRMVEQIQLDKSGAFLGIKEVWVPEGKEEYHMDPHGWPSLCAHFYGKASLDELLLIDKGGWLSWKDSDAIKLNEYQDEPNDLELEGQPYTLRFQFMACSRQKLYGPGIHEDGTVWWHGDGLVRVSYKMASEVCHLLYNSTEYTLFTRLYTSEGIVEEMEDKGWHFEHGGIKRAIGLTPACESALAKFNEKVRAPGCTLDDLHDLEKPEKSGGIGMKIVIKDILGNEMWDSGRYLKQRKLTVFYHNNHAWTGGIPEMPRVSSIAEALISFVARNLPRATRIWIVGKEILTHEGILYRSSHEWKKLNDAFICEKSQSIPEELLWEENVDIRQWIEDKYQSNTLSPSEELKAEFDKVLKSLGGAQSYRFCCWREKEAIAPTPRNVVEIWHKSQVESMVWNAPIDPPPKHIHIDLREAIQRRAQVYNIDTIRNLTGIVQLIAWKFAQNLHPFTAGLIGQHLAEKEGWIPTPLVDYLLSRGWLSSAIPREVIYSVGKKSHIEFPPDRDLAVRFVGSCACNAQVISILVRDINEADMLVNWLAKNKRRPNWTRTEQGTLIKYEGDEKRGQWLHIRSFVLAYTHIAVLEQLKRFLIENVLRVCTDAIYTTAIPKTILDEIVVEMGQKLLPNFDESLFAKAKNSAELEEVHAKYEAELDKKRKQYESAIVLETPEIKYGQWRKKKEGYTYHKEASSWAINYKGTLEIPPSDAPPLSIDSKLITLQKVYLVGQGDSGKTTRAIRAFPGRKVVVLTPANLLAEYHRKQNSGLTAMTYHKYFHLGATPIDEWDPACLGKKALAEILIFDEACMIPKKVLQRLLSYTESCGCQSIMCGDSGQLTPWGDKEGPHKFLTEWADEMKDDMTQLQEFREAVPTTSWKNALTEWTPEDIWICSTNDMGMRVESALIQAHKSRFLNVPSIIRFNPDESIKHMYHIQEKPVHILGSNEIIEAYVGTMINVPLEIVLRGLPAEWKYAGWGTIHRIQGQTVEPPKRCFIVDHSLKGWINNAVYTACSRVRYMNQMIRVKPPDGVLEYIEPTELQATLCPQIIEAKLRRHRLDDRKKKRHFPRPLMIAEDWEVDDKTDLIEDTTVCENQLYLAENDEEKAIPSITPEEIISMAY</sequence>
<gene>
    <name evidence="1" type="ORF">RCL2_001690300</name>
</gene>
<dbReference type="Proteomes" id="UP000615446">
    <property type="component" value="Unassembled WGS sequence"/>
</dbReference>
<reference evidence="1" key="1">
    <citation type="submission" date="2019-10" db="EMBL/GenBank/DDBJ databases">
        <title>Conservation and host-specific expression of non-tandemly repeated heterogenous ribosome RNA gene in arbuscular mycorrhizal fungi.</title>
        <authorList>
            <person name="Maeda T."/>
            <person name="Kobayashi Y."/>
            <person name="Nakagawa T."/>
            <person name="Ezawa T."/>
            <person name="Yamaguchi K."/>
            <person name="Bino T."/>
            <person name="Nishimoto Y."/>
            <person name="Shigenobu S."/>
            <person name="Kawaguchi M."/>
        </authorList>
    </citation>
    <scope>NUCLEOTIDE SEQUENCE</scope>
    <source>
        <strain evidence="1">HR1</strain>
    </source>
</reference>
<comment type="caution">
    <text evidence="1">The sequence shown here is derived from an EMBL/GenBank/DDBJ whole genome shotgun (WGS) entry which is preliminary data.</text>
</comment>
<evidence type="ECO:0000313" key="1">
    <source>
        <dbReference type="EMBL" id="GES90036.1"/>
    </source>
</evidence>
<dbReference type="OrthoDB" id="2379301at2759"/>
<dbReference type="InterPro" id="IPR027417">
    <property type="entry name" value="P-loop_NTPase"/>
</dbReference>
<protein>
    <submittedName>
        <fullName evidence="1">Uncharacterized protein</fullName>
    </submittedName>
</protein>
<dbReference type="Pfam" id="PF13604">
    <property type="entry name" value="AAA_30"/>
    <property type="match status" value="1"/>
</dbReference>
<dbReference type="Gene3D" id="3.40.50.300">
    <property type="entry name" value="P-loop containing nucleotide triphosphate hydrolases"/>
    <property type="match status" value="1"/>
</dbReference>
<name>A0A8H3QSB2_9GLOM</name>
<dbReference type="SUPFAM" id="SSF52540">
    <property type="entry name" value="P-loop containing nucleoside triphosphate hydrolases"/>
    <property type="match status" value="1"/>
</dbReference>